<evidence type="ECO:0000313" key="12">
    <source>
        <dbReference type="EMBL" id="KXG78227.1"/>
    </source>
</evidence>
<dbReference type="NCBIfam" id="TIGR00552">
    <property type="entry name" value="nadE"/>
    <property type="match status" value="1"/>
</dbReference>
<evidence type="ECO:0000259" key="11">
    <source>
        <dbReference type="Pfam" id="PF02540"/>
    </source>
</evidence>
<dbReference type="AlphaFoldDB" id="A0A140LCF2"/>
<comment type="subunit">
    <text evidence="8">Homodimer.</text>
</comment>
<feature type="binding site" evidence="8">
    <location>
        <position position="35"/>
    </location>
    <ligand>
        <name>Mg(2+)</name>
        <dbReference type="ChEBI" id="CHEBI:18420"/>
    </ligand>
</feature>
<dbReference type="GO" id="GO:0009435">
    <property type="term" value="P:NAD+ biosynthetic process"/>
    <property type="evidence" value="ECO:0007669"/>
    <property type="project" value="UniProtKB-UniRule"/>
</dbReference>
<dbReference type="InterPro" id="IPR014729">
    <property type="entry name" value="Rossmann-like_a/b/a_fold"/>
</dbReference>
<dbReference type="GO" id="GO:0005524">
    <property type="term" value="F:ATP binding"/>
    <property type="evidence" value="ECO:0007669"/>
    <property type="project" value="UniProtKB-UniRule"/>
</dbReference>
<feature type="binding site" evidence="8">
    <location>
        <position position="135"/>
    </location>
    <ligand>
        <name>Mg(2+)</name>
        <dbReference type="ChEBI" id="CHEBI:18420"/>
    </ligand>
</feature>
<evidence type="ECO:0000256" key="2">
    <source>
        <dbReference type="ARBA" id="ARBA00022598"/>
    </source>
</evidence>
<evidence type="ECO:0000256" key="3">
    <source>
        <dbReference type="ARBA" id="ARBA00022723"/>
    </source>
</evidence>
<evidence type="ECO:0000256" key="10">
    <source>
        <dbReference type="RuleBase" id="RU003812"/>
    </source>
</evidence>
<evidence type="ECO:0000256" key="6">
    <source>
        <dbReference type="ARBA" id="ARBA00022842"/>
    </source>
</evidence>
<keyword evidence="13" id="KW-1185">Reference proteome</keyword>
<dbReference type="UniPathway" id="UPA00253">
    <property type="reaction ID" value="UER00333"/>
</dbReference>
<dbReference type="PATRIC" id="fig|520764.3.peg.653"/>
<feature type="binding site" evidence="8">
    <location>
        <position position="181"/>
    </location>
    <ligand>
        <name>ATP</name>
        <dbReference type="ChEBI" id="CHEBI:30616"/>
    </ligand>
</feature>
<organism evidence="12 13">
    <name type="scientific">Fervidicola ferrireducens</name>
    <dbReference type="NCBI Taxonomy" id="520764"/>
    <lineage>
        <taxon>Bacteria</taxon>
        <taxon>Bacillati</taxon>
        <taxon>Bacillota</taxon>
        <taxon>Clostridia</taxon>
        <taxon>Thermosediminibacterales</taxon>
        <taxon>Thermosediminibacteraceae</taxon>
        <taxon>Fervidicola</taxon>
    </lineage>
</organism>
<feature type="binding site" description="in other chain" evidence="8">
    <location>
        <position position="110"/>
    </location>
    <ligand>
        <name>deamido-NAD(+)</name>
        <dbReference type="ChEBI" id="CHEBI:58437"/>
        <note>ligand shared between two neighboring subunits</note>
    </ligand>
</feature>
<evidence type="ECO:0000313" key="13">
    <source>
        <dbReference type="Proteomes" id="UP000070427"/>
    </source>
</evidence>
<feature type="binding site" description="in other chain" evidence="8">
    <location>
        <position position="143"/>
    </location>
    <ligand>
        <name>deamido-NAD(+)</name>
        <dbReference type="ChEBI" id="CHEBI:58437"/>
        <note>ligand shared between two neighboring subunits</note>
    </ligand>
</feature>
<feature type="binding site" evidence="8">
    <location>
        <position position="130"/>
    </location>
    <ligand>
        <name>ATP</name>
        <dbReference type="ChEBI" id="CHEBI:30616"/>
    </ligand>
</feature>
<dbReference type="SUPFAM" id="SSF52402">
    <property type="entry name" value="Adenine nucleotide alpha hydrolases-like"/>
    <property type="match status" value="1"/>
</dbReference>
<evidence type="ECO:0000256" key="7">
    <source>
        <dbReference type="ARBA" id="ARBA00023027"/>
    </source>
</evidence>
<dbReference type="NCBIfam" id="NF010587">
    <property type="entry name" value="PRK13980.1"/>
    <property type="match status" value="1"/>
</dbReference>
<keyword evidence="4 8" id="KW-0547">Nucleotide-binding</keyword>
<feature type="binding site" evidence="8">
    <location>
        <begin position="29"/>
        <end position="36"/>
    </location>
    <ligand>
        <name>ATP</name>
        <dbReference type="ChEBI" id="CHEBI:30616"/>
    </ligand>
</feature>
<evidence type="ECO:0000256" key="1">
    <source>
        <dbReference type="ARBA" id="ARBA00005859"/>
    </source>
</evidence>
<evidence type="ECO:0000256" key="4">
    <source>
        <dbReference type="ARBA" id="ARBA00022741"/>
    </source>
</evidence>
<dbReference type="GO" id="GO:0008795">
    <property type="term" value="F:NAD+ synthase activity"/>
    <property type="evidence" value="ECO:0007669"/>
    <property type="project" value="UniProtKB-UniRule"/>
</dbReference>
<feature type="binding site" evidence="8">
    <location>
        <position position="150"/>
    </location>
    <ligand>
        <name>deamido-NAD(+)</name>
        <dbReference type="ChEBI" id="CHEBI:58437"/>
        <note>ligand shared between two neighboring subunits</note>
    </ligand>
</feature>
<comment type="caution">
    <text evidence="12">The sequence shown here is derived from an EMBL/GenBank/DDBJ whole genome shotgun (WGS) entry which is preliminary data.</text>
</comment>
<dbReference type="Pfam" id="PF02540">
    <property type="entry name" value="NAD_synthase"/>
    <property type="match status" value="1"/>
</dbReference>
<reference evidence="12 13" key="1">
    <citation type="submission" date="2015-12" db="EMBL/GenBank/DDBJ databases">
        <title>Draft genome sequnece of Fervidicola ferrireducens strain Y170.</title>
        <authorList>
            <person name="Patel B.K."/>
        </authorList>
    </citation>
    <scope>NUCLEOTIDE SEQUENCE [LARGE SCALE GENOMIC DNA]</scope>
    <source>
        <strain evidence="12 13">Y170</strain>
    </source>
</reference>
<comment type="catalytic activity">
    <reaction evidence="8 10">
        <text>deamido-NAD(+) + NH4(+) + ATP = AMP + diphosphate + NAD(+) + H(+)</text>
        <dbReference type="Rhea" id="RHEA:21188"/>
        <dbReference type="ChEBI" id="CHEBI:15378"/>
        <dbReference type="ChEBI" id="CHEBI:28938"/>
        <dbReference type="ChEBI" id="CHEBI:30616"/>
        <dbReference type="ChEBI" id="CHEBI:33019"/>
        <dbReference type="ChEBI" id="CHEBI:57540"/>
        <dbReference type="ChEBI" id="CHEBI:58437"/>
        <dbReference type="ChEBI" id="CHEBI:456215"/>
        <dbReference type="EC" id="6.3.1.5"/>
    </reaction>
</comment>
<comment type="function">
    <text evidence="8">Catalyzes the ATP-dependent amidation of deamido-NAD to form NAD. Uses ammonia as a nitrogen source.</text>
</comment>
<protein>
    <recommendedName>
        <fullName evidence="8 10">NH(3)-dependent NAD(+) synthetase</fullName>
        <ecNumber evidence="8 10">6.3.1.5</ecNumber>
    </recommendedName>
</protein>
<comment type="similarity">
    <text evidence="1 8 9">Belongs to the NAD synthetase family.</text>
</comment>
<dbReference type="GO" id="GO:0005737">
    <property type="term" value="C:cytoplasm"/>
    <property type="evidence" value="ECO:0007669"/>
    <property type="project" value="InterPro"/>
</dbReference>
<dbReference type="FunCoup" id="A0A140LCF2">
    <property type="interactions" value="93"/>
</dbReference>
<dbReference type="PANTHER" id="PTHR23090:SF9">
    <property type="entry name" value="GLUTAMINE-DEPENDENT NAD(+) SYNTHETASE"/>
    <property type="match status" value="1"/>
</dbReference>
<sequence>MEIRELCNALVDWLREKVHEAGARGAVFGLSGGIDSAVVGVICKKAFEENCLGLIMPCYSDPKDEEDAIRVAEGFGIPYKKIVLNSVFDNFTAILDKTDNKTAVANIKPRLRMITLYYYAALNNFLVVGTGNKSELTVGYFTKYGDGGVDLLPLGNLVKRQVRELARYLEIPQDIIEKPPTAGLWEGQTDESEMGITYDQLDEYILTGKAPREIEEKIRKMNLKSEHKRRLPLRPPF</sequence>
<feature type="binding site" evidence="8">
    <location>
        <position position="159"/>
    </location>
    <ligand>
        <name>ATP</name>
        <dbReference type="ChEBI" id="CHEBI:30616"/>
    </ligand>
</feature>
<dbReference type="STRING" id="520764.AN618_06190"/>
<evidence type="ECO:0000256" key="8">
    <source>
        <dbReference type="HAMAP-Rule" id="MF_00193"/>
    </source>
</evidence>
<comment type="pathway">
    <text evidence="8">Cofactor biosynthesis; NAD(+) biosynthesis; NAD(+) from deamido-NAD(+) (ammonia route): step 1/1.</text>
</comment>
<feature type="binding site" description="in other chain" evidence="8">
    <location>
        <begin position="227"/>
        <end position="228"/>
    </location>
    <ligand>
        <name>deamido-NAD(+)</name>
        <dbReference type="ChEBI" id="CHEBI:58437"/>
        <note>ligand shared between two neighboring subunits</note>
    </ligand>
</feature>
<accession>A0A140LCF2</accession>
<dbReference type="InterPro" id="IPR022310">
    <property type="entry name" value="NAD/GMP_synthase"/>
</dbReference>
<dbReference type="Gene3D" id="3.40.50.620">
    <property type="entry name" value="HUPs"/>
    <property type="match status" value="1"/>
</dbReference>
<dbReference type="OrthoDB" id="9803818at2"/>
<keyword evidence="7 8" id="KW-0520">NAD</keyword>
<evidence type="ECO:0000256" key="5">
    <source>
        <dbReference type="ARBA" id="ARBA00022840"/>
    </source>
</evidence>
<dbReference type="PANTHER" id="PTHR23090">
    <property type="entry name" value="NH 3 /GLUTAMINE-DEPENDENT NAD + SYNTHETASE"/>
    <property type="match status" value="1"/>
</dbReference>
<dbReference type="CDD" id="cd00553">
    <property type="entry name" value="NAD_synthase"/>
    <property type="match status" value="1"/>
</dbReference>
<gene>
    <name evidence="12" type="primary">nadE_2</name>
    <name evidence="8" type="synonym">nadE</name>
    <name evidence="12" type="ORF">AN618_06190</name>
</gene>
<keyword evidence="2 8" id="KW-0436">Ligase</keyword>
<dbReference type="GO" id="GO:0003952">
    <property type="term" value="F:NAD+ synthase (glutamine-hydrolyzing) activity"/>
    <property type="evidence" value="ECO:0007669"/>
    <property type="project" value="InterPro"/>
</dbReference>
<feature type="domain" description="NAD/GMP synthase" evidence="11">
    <location>
        <begin position="7"/>
        <end position="232"/>
    </location>
</feature>
<dbReference type="GO" id="GO:0046872">
    <property type="term" value="F:metal ion binding"/>
    <property type="evidence" value="ECO:0007669"/>
    <property type="project" value="UniProtKB-KW"/>
</dbReference>
<keyword evidence="3 8" id="KW-0479">Metal-binding</keyword>
<evidence type="ECO:0000256" key="9">
    <source>
        <dbReference type="RuleBase" id="RU003811"/>
    </source>
</evidence>
<dbReference type="InterPro" id="IPR022926">
    <property type="entry name" value="NH(3)-dep_NAD(+)_synth"/>
</dbReference>
<keyword evidence="6 8" id="KW-0460">Magnesium</keyword>
<keyword evidence="5 8" id="KW-0067">ATP-binding</keyword>
<name>A0A140LCF2_9FIRM</name>
<dbReference type="EC" id="6.3.1.5" evidence="8 10"/>
<dbReference type="HAMAP" id="MF_00193">
    <property type="entry name" value="NadE_ammonia_dep"/>
    <property type="match status" value="1"/>
</dbReference>
<dbReference type="GO" id="GO:0004359">
    <property type="term" value="F:glutaminase activity"/>
    <property type="evidence" value="ECO:0007669"/>
    <property type="project" value="InterPro"/>
</dbReference>
<dbReference type="InParanoid" id="A0A140LCF2"/>
<dbReference type="InterPro" id="IPR003694">
    <property type="entry name" value="NAD_synthase"/>
</dbReference>
<proteinExistence type="inferred from homology"/>
<dbReference type="EMBL" id="LOED01000004">
    <property type="protein sequence ID" value="KXG78227.1"/>
    <property type="molecule type" value="Genomic_DNA"/>
</dbReference>
<dbReference type="Proteomes" id="UP000070427">
    <property type="component" value="Unassembled WGS sequence"/>
</dbReference>